<dbReference type="Proteomes" id="UP001527866">
    <property type="component" value="Unassembled WGS sequence"/>
</dbReference>
<dbReference type="Gene3D" id="1.10.340.30">
    <property type="entry name" value="Hypothetical protein, domain 2"/>
    <property type="match status" value="1"/>
</dbReference>
<protein>
    <recommendedName>
        <fullName evidence="5">DNA-3-methyladenine glycosylase 2 family protein</fullName>
    </recommendedName>
</protein>
<gene>
    <name evidence="3" type="ORF">O4J56_04715</name>
</gene>
<sequence length="256" mass="27625">MRTLCEHPAWNNGRRLARTPAGTVVATDGADGITLSTPGPALDVYDPADLTAAPDQVRRGLQGRGPVARLRTPDLWEAIATAIIRQVIRADQARLMYQRFTDTHGDPTEAGRVFPGAETVLALGDEAFAELGMAFKRDPLRAAAQAVLDHGEKWGQLPALDLVDELQSVPRIGPWTAGATVADFTGDFSLYPYGDMAVRKYARQTFPDLDLPDQEAAFAARWSAYCATPSELSVLTALTLALGGDRAKPLDRNEPS</sequence>
<keyword evidence="1" id="KW-0227">DNA damage</keyword>
<dbReference type="InterPro" id="IPR011257">
    <property type="entry name" value="DNA_glycosylase"/>
</dbReference>
<name>A0ABT4TZS8_9ACTN</name>
<evidence type="ECO:0000313" key="3">
    <source>
        <dbReference type="EMBL" id="MDA2809931.1"/>
    </source>
</evidence>
<dbReference type="PANTHER" id="PTHR43003">
    <property type="entry name" value="DNA-3-METHYLADENINE GLYCOSYLASE"/>
    <property type="match status" value="1"/>
</dbReference>
<keyword evidence="4" id="KW-1185">Reference proteome</keyword>
<dbReference type="SUPFAM" id="SSF48150">
    <property type="entry name" value="DNA-glycosylase"/>
    <property type="match status" value="1"/>
</dbReference>
<reference evidence="3 4" key="1">
    <citation type="submission" date="2023-01" db="EMBL/GenBank/DDBJ databases">
        <title>Draft genome sequence of Nocardiopsis sp. RSe5-2 isolated from halophytes.</title>
        <authorList>
            <person name="Duangmal K."/>
            <person name="Chantavorakit T."/>
        </authorList>
    </citation>
    <scope>NUCLEOTIDE SEQUENCE [LARGE SCALE GENOMIC DNA]</scope>
    <source>
        <strain evidence="3 4">RSe5-2</strain>
    </source>
</reference>
<accession>A0ABT4TZS8</accession>
<dbReference type="InterPro" id="IPR051912">
    <property type="entry name" value="Alkylbase_DNA_Glycosylase/TA"/>
</dbReference>
<dbReference type="RefSeq" id="WP_270683826.1">
    <property type="nucleotide sequence ID" value="NZ_JAQFWQ010000008.1"/>
</dbReference>
<evidence type="ECO:0000313" key="4">
    <source>
        <dbReference type="Proteomes" id="UP001527866"/>
    </source>
</evidence>
<proteinExistence type="predicted"/>
<dbReference type="PANTHER" id="PTHR43003:SF5">
    <property type="entry name" value="DNA-3-METHYLADENINE GLYCOSYLASE"/>
    <property type="match status" value="1"/>
</dbReference>
<evidence type="ECO:0000256" key="2">
    <source>
        <dbReference type="ARBA" id="ARBA00023204"/>
    </source>
</evidence>
<dbReference type="EMBL" id="JAQFWQ010000008">
    <property type="protein sequence ID" value="MDA2809931.1"/>
    <property type="molecule type" value="Genomic_DNA"/>
</dbReference>
<organism evidence="3 4">
    <name type="scientific">Nocardiopsis endophytica</name>
    <dbReference type="NCBI Taxonomy" id="3018445"/>
    <lineage>
        <taxon>Bacteria</taxon>
        <taxon>Bacillati</taxon>
        <taxon>Actinomycetota</taxon>
        <taxon>Actinomycetes</taxon>
        <taxon>Streptosporangiales</taxon>
        <taxon>Nocardiopsidaceae</taxon>
        <taxon>Nocardiopsis</taxon>
    </lineage>
</organism>
<comment type="caution">
    <text evidence="3">The sequence shown here is derived from an EMBL/GenBank/DDBJ whole genome shotgun (WGS) entry which is preliminary data.</text>
</comment>
<evidence type="ECO:0000256" key="1">
    <source>
        <dbReference type="ARBA" id="ARBA00022763"/>
    </source>
</evidence>
<keyword evidence="2" id="KW-0234">DNA repair</keyword>
<evidence type="ECO:0008006" key="5">
    <source>
        <dbReference type="Google" id="ProtNLM"/>
    </source>
</evidence>